<dbReference type="RefSeq" id="WP_069445589.1">
    <property type="nucleotide sequence ID" value="NZ_LPWE01000014.1"/>
</dbReference>
<organism evidence="1 2">
    <name type="scientific">Methyloceanibacter stevinii</name>
    <dbReference type="NCBI Taxonomy" id="1774970"/>
    <lineage>
        <taxon>Bacteria</taxon>
        <taxon>Pseudomonadati</taxon>
        <taxon>Pseudomonadota</taxon>
        <taxon>Alphaproteobacteria</taxon>
        <taxon>Hyphomicrobiales</taxon>
        <taxon>Hyphomicrobiaceae</taxon>
        <taxon>Methyloceanibacter</taxon>
    </lineage>
</organism>
<accession>A0A1E3VKN3</accession>
<evidence type="ECO:0008006" key="3">
    <source>
        <dbReference type="Google" id="ProtNLM"/>
    </source>
</evidence>
<dbReference type="InterPro" id="IPR056912">
    <property type="entry name" value="Phage_JBD30_tail_term-like"/>
</dbReference>
<keyword evidence="2" id="KW-1185">Reference proteome</keyword>
<evidence type="ECO:0000313" key="2">
    <source>
        <dbReference type="Proteomes" id="UP000094172"/>
    </source>
</evidence>
<comment type="caution">
    <text evidence="1">The sequence shown here is derived from an EMBL/GenBank/DDBJ whole genome shotgun (WGS) entry which is preliminary data.</text>
</comment>
<reference evidence="1 2" key="1">
    <citation type="journal article" date="2016" name="Environ. Microbiol.">
        <title>New Methyloceanibacter diversity from North Sea sediments includes methanotroph containing solely the soluble methane monooxygenase.</title>
        <authorList>
            <person name="Vekeman B."/>
            <person name="Kerckhof F.M."/>
            <person name="Cremers G."/>
            <person name="de Vos P."/>
            <person name="Vandamme P."/>
            <person name="Boon N."/>
            <person name="Op den Camp H.J."/>
            <person name="Heylen K."/>
        </authorList>
    </citation>
    <scope>NUCLEOTIDE SEQUENCE [LARGE SCALE GENOMIC DNA]</scope>
    <source>
        <strain evidence="1 2">R-67176</strain>
    </source>
</reference>
<evidence type="ECO:0000313" key="1">
    <source>
        <dbReference type="EMBL" id="ODR93526.1"/>
    </source>
</evidence>
<dbReference type="Proteomes" id="UP000094172">
    <property type="component" value="Unassembled WGS sequence"/>
</dbReference>
<dbReference type="EMBL" id="LPWE01000014">
    <property type="protein sequence ID" value="ODR93526.1"/>
    <property type="molecule type" value="Genomic_DNA"/>
</dbReference>
<sequence length="148" mass="15793">MLVNPVIERLDAEIPTLQRRVAPAGELAALVNGGNLPQVMPAAFVLPLGLRGSEPDAATGLYRQDFNEIVGVVLMTNSAGDVRGGRALDKQDPLIAAVILALAGWAPDLPDVQGVFQLDRGRLVSLTAGTVTYQLDFSIRAQLRIERP</sequence>
<dbReference type="STRING" id="1774970.AUC70_11720"/>
<dbReference type="Pfam" id="PF23840">
    <property type="entry name" value="Phage_tail_terminator"/>
    <property type="match status" value="1"/>
</dbReference>
<gene>
    <name evidence="1" type="ORF">AUC70_11720</name>
</gene>
<dbReference type="AlphaFoldDB" id="A0A1E3VKN3"/>
<proteinExistence type="predicted"/>
<protein>
    <recommendedName>
        <fullName evidence="3">DUF3168 domain-containing protein</fullName>
    </recommendedName>
</protein>
<name>A0A1E3VKN3_9HYPH</name>